<evidence type="ECO:0000256" key="1">
    <source>
        <dbReference type="SAM" id="MobiDB-lite"/>
    </source>
</evidence>
<evidence type="ECO:0008006" key="4">
    <source>
        <dbReference type="Google" id="ProtNLM"/>
    </source>
</evidence>
<comment type="caution">
    <text evidence="2">The sequence shown here is derived from an EMBL/GenBank/DDBJ whole genome shotgun (WGS) entry which is preliminary data.</text>
</comment>
<feature type="compositionally biased region" description="Basic and acidic residues" evidence="1">
    <location>
        <begin position="113"/>
        <end position="122"/>
    </location>
</feature>
<organism evidence="2 3">
    <name type="scientific">Kocuria aegyptia</name>
    <dbReference type="NCBI Taxonomy" id="330943"/>
    <lineage>
        <taxon>Bacteria</taxon>
        <taxon>Bacillati</taxon>
        <taxon>Actinomycetota</taxon>
        <taxon>Actinomycetes</taxon>
        <taxon>Micrococcales</taxon>
        <taxon>Micrococcaceae</taxon>
        <taxon>Kocuria</taxon>
    </lineage>
</organism>
<name>A0ABN2K4E9_9MICC</name>
<keyword evidence="3" id="KW-1185">Reference proteome</keyword>
<dbReference type="Proteomes" id="UP001501204">
    <property type="component" value="Unassembled WGS sequence"/>
</dbReference>
<accession>A0ABN2K4E9</accession>
<evidence type="ECO:0000313" key="2">
    <source>
        <dbReference type="EMBL" id="GAA1748128.1"/>
    </source>
</evidence>
<dbReference type="EMBL" id="BAAAOA010000006">
    <property type="protein sequence ID" value="GAA1748128.1"/>
    <property type="molecule type" value="Genomic_DNA"/>
</dbReference>
<feature type="region of interest" description="Disordered" evidence="1">
    <location>
        <begin position="103"/>
        <end position="122"/>
    </location>
</feature>
<gene>
    <name evidence="2" type="ORF">GCM10009767_03630</name>
</gene>
<sequence>MHAAKDALMDHKLSVLVQIDVDGTYVRLAVTGCLTEVNMHVLYPLIRRARTLIPPVAVSVDLTAAGHVEPIAVDLLRWAIDHDGTLDGSSPIELLVPNGLPGHQFAPARTGRRRETPEPWAA</sequence>
<proteinExistence type="predicted"/>
<protein>
    <recommendedName>
        <fullName evidence="4">STAS domain-containing protein</fullName>
    </recommendedName>
</protein>
<evidence type="ECO:0000313" key="3">
    <source>
        <dbReference type="Proteomes" id="UP001501204"/>
    </source>
</evidence>
<reference evidence="2 3" key="1">
    <citation type="journal article" date="2019" name="Int. J. Syst. Evol. Microbiol.">
        <title>The Global Catalogue of Microorganisms (GCM) 10K type strain sequencing project: providing services to taxonomists for standard genome sequencing and annotation.</title>
        <authorList>
            <consortium name="The Broad Institute Genomics Platform"/>
            <consortium name="The Broad Institute Genome Sequencing Center for Infectious Disease"/>
            <person name="Wu L."/>
            <person name="Ma J."/>
        </authorList>
    </citation>
    <scope>NUCLEOTIDE SEQUENCE [LARGE SCALE GENOMIC DNA]</scope>
    <source>
        <strain evidence="2 3">JCM 14735</strain>
    </source>
</reference>